<accession>A0A9X9LT35</accession>
<name>A0A9X9LT35_GULGU</name>
<feature type="region of interest" description="Disordered" evidence="1">
    <location>
        <begin position="1"/>
        <end position="60"/>
    </location>
</feature>
<dbReference type="EMBL" id="CYRY02015525">
    <property type="protein sequence ID" value="VCW85499.1"/>
    <property type="molecule type" value="Genomic_DNA"/>
</dbReference>
<comment type="caution">
    <text evidence="2">The sequence shown here is derived from an EMBL/GenBank/DDBJ whole genome shotgun (WGS) entry which is preliminary data.</text>
</comment>
<feature type="compositionally biased region" description="Basic and acidic residues" evidence="1">
    <location>
        <begin position="45"/>
        <end position="60"/>
    </location>
</feature>
<gene>
    <name evidence="2" type="ORF">BN2614_LOCUS1</name>
</gene>
<dbReference type="AlphaFoldDB" id="A0A9X9LT35"/>
<feature type="compositionally biased region" description="Basic and acidic residues" evidence="1">
    <location>
        <begin position="16"/>
        <end position="37"/>
    </location>
</feature>
<sequence length="60" mass="7181">MDEGRSTSTSKGGKRERREKTRREEGAERRGVWVREGRYRKRRQTERNGEKTERVNSQEG</sequence>
<evidence type="ECO:0000256" key="1">
    <source>
        <dbReference type="SAM" id="MobiDB-lite"/>
    </source>
</evidence>
<organism evidence="2 3">
    <name type="scientific">Gulo gulo</name>
    <name type="common">Wolverine</name>
    <name type="synonym">Gluton</name>
    <dbReference type="NCBI Taxonomy" id="48420"/>
    <lineage>
        <taxon>Eukaryota</taxon>
        <taxon>Metazoa</taxon>
        <taxon>Chordata</taxon>
        <taxon>Craniata</taxon>
        <taxon>Vertebrata</taxon>
        <taxon>Euteleostomi</taxon>
        <taxon>Mammalia</taxon>
        <taxon>Eutheria</taxon>
        <taxon>Laurasiatheria</taxon>
        <taxon>Carnivora</taxon>
        <taxon>Caniformia</taxon>
        <taxon>Musteloidea</taxon>
        <taxon>Mustelidae</taxon>
        <taxon>Guloninae</taxon>
        <taxon>Gulo</taxon>
    </lineage>
</organism>
<proteinExistence type="predicted"/>
<reference evidence="2 3" key="1">
    <citation type="submission" date="2018-10" db="EMBL/GenBank/DDBJ databases">
        <authorList>
            <person name="Ekblom R."/>
            <person name="Jareborg N."/>
        </authorList>
    </citation>
    <scope>NUCLEOTIDE SEQUENCE [LARGE SCALE GENOMIC DNA]</scope>
    <source>
        <tissue evidence="2">Muscle</tissue>
    </source>
</reference>
<keyword evidence="3" id="KW-1185">Reference proteome</keyword>
<feature type="compositionally biased region" description="Polar residues" evidence="1">
    <location>
        <begin position="1"/>
        <end position="10"/>
    </location>
</feature>
<evidence type="ECO:0000313" key="3">
    <source>
        <dbReference type="Proteomes" id="UP000269945"/>
    </source>
</evidence>
<protein>
    <submittedName>
        <fullName evidence="2">Uncharacterized protein</fullName>
    </submittedName>
</protein>
<evidence type="ECO:0000313" key="2">
    <source>
        <dbReference type="EMBL" id="VCW85499.1"/>
    </source>
</evidence>
<dbReference type="Proteomes" id="UP000269945">
    <property type="component" value="Unassembled WGS sequence"/>
</dbReference>